<organism evidence="2 3">
    <name type="scientific">Actinidia rufa</name>
    <dbReference type="NCBI Taxonomy" id="165716"/>
    <lineage>
        <taxon>Eukaryota</taxon>
        <taxon>Viridiplantae</taxon>
        <taxon>Streptophyta</taxon>
        <taxon>Embryophyta</taxon>
        <taxon>Tracheophyta</taxon>
        <taxon>Spermatophyta</taxon>
        <taxon>Magnoliopsida</taxon>
        <taxon>eudicotyledons</taxon>
        <taxon>Gunneridae</taxon>
        <taxon>Pentapetalae</taxon>
        <taxon>asterids</taxon>
        <taxon>Ericales</taxon>
        <taxon>Actinidiaceae</taxon>
        <taxon>Actinidia</taxon>
    </lineage>
</organism>
<evidence type="ECO:0000313" key="3">
    <source>
        <dbReference type="Proteomes" id="UP000585474"/>
    </source>
</evidence>
<dbReference type="EMBL" id="BJWL01000004">
    <property type="protein sequence ID" value="GFY85301.1"/>
    <property type="molecule type" value="Genomic_DNA"/>
</dbReference>
<protein>
    <submittedName>
        <fullName evidence="2">Uncharacterized protein</fullName>
    </submittedName>
</protein>
<feature type="region of interest" description="Disordered" evidence="1">
    <location>
        <begin position="231"/>
        <end position="283"/>
    </location>
</feature>
<accession>A0A7J0EFR5</accession>
<dbReference type="AlphaFoldDB" id="A0A7J0EFR5"/>
<proteinExistence type="predicted"/>
<reference evidence="2 3" key="1">
    <citation type="submission" date="2019-07" db="EMBL/GenBank/DDBJ databases">
        <title>De Novo Assembly of kiwifruit Actinidia rufa.</title>
        <authorList>
            <person name="Sugita-Konishi S."/>
            <person name="Sato K."/>
            <person name="Mori E."/>
            <person name="Abe Y."/>
            <person name="Kisaki G."/>
            <person name="Hamano K."/>
            <person name="Suezawa K."/>
            <person name="Otani M."/>
            <person name="Fukuda T."/>
            <person name="Manabe T."/>
            <person name="Gomi K."/>
            <person name="Tabuchi M."/>
            <person name="Akimitsu K."/>
            <person name="Kataoka I."/>
        </authorList>
    </citation>
    <scope>NUCLEOTIDE SEQUENCE [LARGE SCALE GENOMIC DNA]</scope>
    <source>
        <strain evidence="3">cv. Fuchu</strain>
    </source>
</reference>
<dbReference type="Proteomes" id="UP000585474">
    <property type="component" value="Unassembled WGS sequence"/>
</dbReference>
<keyword evidence="3" id="KW-1185">Reference proteome</keyword>
<evidence type="ECO:0000313" key="2">
    <source>
        <dbReference type="EMBL" id="GFY85301.1"/>
    </source>
</evidence>
<gene>
    <name evidence="2" type="ORF">Acr_04g0000390</name>
</gene>
<comment type="caution">
    <text evidence="2">The sequence shown here is derived from an EMBL/GenBank/DDBJ whole genome shotgun (WGS) entry which is preliminary data.</text>
</comment>
<name>A0A7J0EFR5_9ERIC</name>
<feature type="compositionally biased region" description="Basic residues" evidence="1">
    <location>
        <begin position="270"/>
        <end position="283"/>
    </location>
</feature>
<evidence type="ECO:0000256" key="1">
    <source>
        <dbReference type="SAM" id="MobiDB-lite"/>
    </source>
</evidence>
<sequence>MNHKNITHLLVGDMKEFIVDDTEEKIRTWRDWKNEIVLVEENMEKVAKTMANEALFQIWVYEMREKKSRIDICGGFAIEQSYCSQSLVGDVPSCTTEIVRMAIRAISGKWLFDYQLSKCLDALAVLSLDKLWLGVCSYASTVVLVNKDLFIDEFISVSGNWEFQSRDDSVYSFPRHNGCLPDNFNDQLKCRSKECKDAIQAVNNRQETKKSLEGSDSLPCALRVELHNAMPSAQKVPEPSSTRTFPKLKSRKKALPQARRAMPLLNLQTVKRKRKRKQSASSW</sequence>